<keyword evidence="3" id="KW-1185">Reference proteome</keyword>
<dbReference type="CDD" id="cd18085">
    <property type="entry name" value="TM1570-like"/>
    <property type="match status" value="1"/>
</dbReference>
<dbReference type="OrthoDB" id="9794931at2"/>
<accession>A0A1H0MIH2</accession>
<dbReference type="AlphaFoldDB" id="A0A1H0MIH2"/>
<proteinExistence type="predicted"/>
<dbReference type="RefSeq" id="WP_092220520.1">
    <property type="nucleotide sequence ID" value="NZ_FNJI01000006.1"/>
</dbReference>
<reference evidence="2 3" key="1">
    <citation type="submission" date="2016-10" db="EMBL/GenBank/DDBJ databases">
        <authorList>
            <person name="de Groot N.N."/>
        </authorList>
    </citation>
    <scope>NUCLEOTIDE SEQUENCE [LARGE SCALE GENOMIC DNA]</scope>
    <source>
        <strain evidence="2 3">DSM 12130</strain>
    </source>
</reference>
<dbReference type="Pfam" id="PF09936">
    <property type="entry name" value="Methyltrn_RNA_4"/>
    <property type="match status" value="1"/>
</dbReference>
<organism evidence="2 3">
    <name type="scientific">Desulforhopalus singaporensis</name>
    <dbReference type="NCBI Taxonomy" id="91360"/>
    <lineage>
        <taxon>Bacteria</taxon>
        <taxon>Pseudomonadati</taxon>
        <taxon>Thermodesulfobacteriota</taxon>
        <taxon>Desulfobulbia</taxon>
        <taxon>Desulfobulbales</taxon>
        <taxon>Desulfocapsaceae</taxon>
        <taxon>Desulforhopalus</taxon>
    </lineage>
</organism>
<gene>
    <name evidence="2" type="ORF">SAMN05660330_01061</name>
</gene>
<sequence>MNSRVNVHLALIHHPVMNKNRETIGSAVTNLDIHDIARMARTYGVLNYFIATPYSDQHQLVEEILQHWRDGHGARYNPARKEALAIVKLANSLAEIRETVAAQYGKSPLVVTTSALEQKNNVSYAELRDRIADGEHILLLFGTAHGLAPEIMKQADIGLPPIKGGTDYNHLSVRSASSIILDRLLGS</sequence>
<name>A0A1H0MIH2_9BACT</name>
<dbReference type="Proteomes" id="UP000199073">
    <property type="component" value="Unassembled WGS sequence"/>
</dbReference>
<dbReference type="InterPro" id="IPR029026">
    <property type="entry name" value="tRNA_m1G_MTases_N"/>
</dbReference>
<evidence type="ECO:0000313" key="2">
    <source>
        <dbReference type="EMBL" id="SDO80115.1"/>
    </source>
</evidence>
<dbReference type="Gene3D" id="3.40.1280.10">
    <property type="match status" value="1"/>
</dbReference>
<dbReference type="STRING" id="91360.SAMN05660330_01061"/>
<feature type="domain" description="tRNA (guanine-N(1)-)-methyltransferase C-terminal" evidence="1">
    <location>
        <begin position="6"/>
        <end position="186"/>
    </location>
</feature>
<protein>
    <recommendedName>
        <fullName evidence="1">tRNA (guanine-N(1)-)-methyltransferase C-terminal domain-containing protein</fullName>
    </recommendedName>
</protein>
<evidence type="ECO:0000313" key="3">
    <source>
        <dbReference type="Proteomes" id="UP000199073"/>
    </source>
</evidence>
<dbReference type="EMBL" id="FNJI01000006">
    <property type="protein sequence ID" value="SDO80115.1"/>
    <property type="molecule type" value="Genomic_DNA"/>
</dbReference>
<evidence type="ECO:0000259" key="1">
    <source>
        <dbReference type="Pfam" id="PF09936"/>
    </source>
</evidence>
<dbReference type="InterPro" id="IPR019230">
    <property type="entry name" value="RNA_MeTrfase_C_dom"/>
</dbReference>